<evidence type="ECO:0000313" key="10">
    <source>
        <dbReference type="Proteomes" id="UP001652660"/>
    </source>
</evidence>
<dbReference type="PANTHER" id="PTHR47953:SF16">
    <property type="entry name" value="CYTOCHROME P450 71D8"/>
    <property type="match status" value="1"/>
</dbReference>
<keyword evidence="2 7" id="KW-0349">Heme</keyword>
<dbReference type="GO" id="GO:0005506">
    <property type="term" value="F:iron ion binding"/>
    <property type="evidence" value="ECO:0007669"/>
    <property type="project" value="InterPro"/>
</dbReference>
<comment type="similarity">
    <text evidence="1 8">Belongs to the cytochrome P450 family.</text>
</comment>
<dbReference type="RefSeq" id="XP_027083158.2">
    <property type="nucleotide sequence ID" value="XM_027227357.2"/>
</dbReference>
<feature type="transmembrane region" description="Helical" evidence="9">
    <location>
        <begin position="12"/>
        <end position="29"/>
    </location>
</feature>
<keyword evidence="9" id="KW-1133">Transmembrane helix</keyword>
<dbReference type="Pfam" id="PF00067">
    <property type="entry name" value="p450"/>
    <property type="match status" value="1"/>
</dbReference>
<evidence type="ECO:0000256" key="7">
    <source>
        <dbReference type="PIRSR" id="PIRSR602401-1"/>
    </source>
</evidence>
<dbReference type="InterPro" id="IPR002401">
    <property type="entry name" value="Cyt_P450_E_grp-I"/>
</dbReference>
<dbReference type="GO" id="GO:0016705">
    <property type="term" value="F:oxidoreductase activity, acting on paired donors, with incorporation or reduction of molecular oxygen"/>
    <property type="evidence" value="ECO:0007669"/>
    <property type="project" value="InterPro"/>
</dbReference>
<evidence type="ECO:0000256" key="8">
    <source>
        <dbReference type="RuleBase" id="RU000461"/>
    </source>
</evidence>
<sequence>MELQFNPFASNFLNLFLLFSFLVLIVKIWKKRNTPIMNLPPGPRKLPIIGNMHNLFGGLPHVVLRDLARVYGPMMHLWVGEVSTVVISSAEMAKEVLVTHDPTFANRPDRLAVKIMWYDQQDMIFIPYGDKWRQMRKICTTELLSGKHVRSFSYIRKDEISKLIESIRSSQGAAINVGEIFFMYTSLMTCRAAFGRICKEYETMIAYVKEGIALAAGFDAADMFPSLKVLPLISGLRRKLLKMHYKIDSILDDVISQHKLNHKSGKKSNAETGEEDLIDVLLREQESGNPQMPITSKDIKAVVFDIFTGGTDTASVTSEWAMAELMKHSRVMAKAQAEVRQVFKGKKPIEEDDVQKLVYLKMVVKETLRLHPPIPLIPRASRENRQVKGCMIPNKSQIMVNAWAIGRDPEYWDDPEIFLPERFEQNSIDYTGTHCQYLPFGTGRRMCPGTAFGIVNVELPLAHLLYHFDWRLPDRMNVIDLDMDEAAGINIKRKNNLNLVATAYYPSRRSEVCEMRQHNDLHMIDPSVA</sequence>
<dbReference type="PRINTS" id="PR00463">
    <property type="entry name" value="EP450I"/>
</dbReference>
<comment type="cofactor">
    <cofactor evidence="7">
        <name>heme</name>
        <dbReference type="ChEBI" id="CHEBI:30413"/>
    </cofactor>
</comment>
<keyword evidence="5 7" id="KW-0408">Iron</keyword>
<dbReference type="GO" id="GO:0009821">
    <property type="term" value="P:alkaloid biosynthetic process"/>
    <property type="evidence" value="ECO:0007669"/>
    <property type="project" value="UniProtKB-ARBA"/>
</dbReference>
<dbReference type="Proteomes" id="UP001652660">
    <property type="component" value="Chromosome 8c"/>
</dbReference>
<evidence type="ECO:0000256" key="5">
    <source>
        <dbReference type="ARBA" id="ARBA00023004"/>
    </source>
</evidence>
<dbReference type="PRINTS" id="PR00385">
    <property type="entry name" value="P450"/>
</dbReference>
<evidence type="ECO:0000256" key="2">
    <source>
        <dbReference type="ARBA" id="ARBA00022617"/>
    </source>
</evidence>
<dbReference type="Gene3D" id="1.10.630.10">
    <property type="entry name" value="Cytochrome P450"/>
    <property type="match status" value="1"/>
</dbReference>
<keyword evidence="6 8" id="KW-0503">Monooxygenase</keyword>
<dbReference type="GeneID" id="113705492"/>
<dbReference type="CDD" id="cd11072">
    <property type="entry name" value="CYP71-like"/>
    <property type="match status" value="1"/>
</dbReference>
<gene>
    <name evidence="11" type="primary">LOC113705492</name>
</gene>
<keyword evidence="4 8" id="KW-0560">Oxidoreductase</keyword>
<evidence type="ECO:0000256" key="6">
    <source>
        <dbReference type="ARBA" id="ARBA00023033"/>
    </source>
</evidence>
<dbReference type="PANTHER" id="PTHR47953">
    <property type="entry name" value="OS08G0105600 PROTEIN"/>
    <property type="match status" value="1"/>
</dbReference>
<dbReference type="AlphaFoldDB" id="A0A6P6TXR2"/>
<evidence type="ECO:0000313" key="11">
    <source>
        <dbReference type="RefSeq" id="XP_027083158.2"/>
    </source>
</evidence>
<name>A0A6P6TXR2_COFAR</name>
<dbReference type="GO" id="GO:0004497">
    <property type="term" value="F:monooxygenase activity"/>
    <property type="evidence" value="ECO:0007669"/>
    <property type="project" value="UniProtKB-KW"/>
</dbReference>
<keyword evidence="9" id="KW-0472">Membrane</keyword>
<keyword evidence="10" id="KW-1185">Reference proteome</keyword>
<dbReference type="OrthoDB" id="2789670at2759"/>
<keyword evidence="9" id="KW-0812">Transmembrane</keyword>
<accession>A0A6P6TXR2</accession>
<evidence type="ECO:0000256" key="4">
    <source>
        <dbReference type="ARBA" id="ARBA00023002"/>
    </source>
</evidence>
<evidence type="ECO:0000256" key="1">
    <source>
        <dbReference type="ARBA" id="ARBA00010617"/>
    </source>
</evidence>
<dbReference type="GO" id="GO:0020037">
    <property type="term" value="F:heme binding"/>
    <property type="evidence" value="ECO:0007669"/>
    <property type="project" value="InterPro"/>
</dbReference>
<dbReference type="PROSITE" id="PS00086">
    <property type="entry name" value="CYTOCHROME_P450"/>
    <property type="match status" value="1"/>
</dbReference>
<feature type="binding site" description="axial binding residue" evidence="7">
    <location>
        <position position="447"/>
    </location>
    <ligand>
        <name>heme</name>
        <dbReference type="ChEBI" id="CHEBI:30413"/>
    </ligand>
    <ligandPart>
        <name>Fe</name>
        <dbReference type="ChEBI" id="CHEBI:18248"/>
    </ligandPart>
</feature>
<dbReference type="SUPFAM" id="SSF48264">
    <property type="entry name" value="Cytochrome P450"/>
    <property type="match status" value="1"/>
</dbReference>
<reference evidence="11" key="2">
    <citation type="submission" date="2025-08" db="UniProtKB">
        <authorList>
            <consortium name="RefSeq"/>
        </authorList>
    </citation>
    <scope>IDENTIFICATION</scope>
    <source>
        <tissue evidence="11">Leaves</tissue>
    </source>
</reference>
<dbReference type="InterPro" id="IPR052306">
    <property type="entry name" value="CYP450_71D"/>
</dbReference>
<dbReference type="InterPro" id="IPR036396">
    <property type="entry name" value="Cyt_P450_sf"/>
</dbReference>
<organism evidence="10 11">
    <name type="scientific">Coffea arabica</name>
    <name type="common">Arabian coffee</name>
    <dbReference type="NCBI Taxonomy" id="13443"/>
    <lineage>
        <taxon>Eukaryota</taxon>
        <taxon>Viridiplantae</taxon>
        <taxon>Streptophyta</taxon>
        <taxon>Embryophyta</taxon>
        <taxon>Tracheophyta</taxon>
        <taxon>Spermatophyta</taxon>
        <taxon>Magnoliopsida</taxon>
        <taxon>eudicotyledons</taxon>
        <taxon>Gunneridae</taxon>
        <taxon>Pentapetalae</taxon>
        <taxon>asterids</taxon>
        <taxon>lamiids</taxon>
        <taxon>Gentianales</taxon>
        <taxon>Rubiaceae</taxon>
        <taxon>Ixoroideae</taxon>
        <taxon>Gardenieae complex</taxon>
        <taxon>Bertiereae - Coffeeae clade</taxon>
        <taxon>Coffeeae</taxon>
        <taxon>Coffea</taxon>
    </lineage>
</organism>
<reference evidence="10" key="1">
    <citation type="journal article" date="2025" name="Foods">
        <title>Unveiling the Microbial Signatures of Arabica Coffee Cherries: Insights into Ripeness Specific Diversity, Functional Traits, and Implications for Quality and Safety.</title>
        <authorList>
            <consortium name="RefSeq"/>
            <person name="Tenea G.N."/>
            <person name="Cifuentes V."/>
            <person name="Reyes P."/>
            <person name="Cevallos-Vallejos M."/>
        </authorList>
    </citation>
    <scope>NUCLEOTIDE SEQUENCE [LARGE SCALE GENOMIC DNA]</scope>
</reference>
<protein>
    <submittedName>
        <fullName evidence="11">Premnaspirodiene oxygenase-like</fullName>
    </submittedName>
</protein>
<keyword evidence="3 7" id="KW-0479">Metal-binding</keyword>
<evidence type="ECO:0000256" key="9">
    <source>
        <dbReference type="SAM" id="Phobius"/>
    </source>
</evidence>
<dbReference type="InterPro" id="IPR001128">
    <property type="entry name" value="Cyt_P450"/>
</dbReference>
<dbReference type="InterPro" id="IPR017972">
    <property type="entry name" value="Cyt_P450_CS"/>
</dbReference>
<evidence type="ECO:0000256" key="3">
    <source>
        <dbReference type="ARBA" id="ARBA00022723"/>
    </source>
</evidence>
<proteinExistence type="inferred from homology"/>